<dbReference type="KEGG" id="tva:4766028"/>
<keyword evidence="2" id="KW-1185">Reference proteome</keyword>
<dbReference type="InterPro" id="IPR016024">
    <property type="entry name" value="ARM-type_fold"/>
</dbReference>
<dbReference type="SMR" id="A2EGP5"/>
<dbReference type="InParanoid" id="A2EGP5"/>
<dbReference type="Gene3D" id="1.25.10.10">
    <property type="entry name" value="Leucine-rich Repeat Variant"/>
    <property type="match status" value="1"/>
</dbReference>
<name>A2EGP5_TRIV3</name>
<dbReference type="EMBL" id="DS113384">
    <property type="protein sequence ID" value="EAY08133.1"/>
    <property type="molecule type" value="Genomic_DNA"/>
</dbReference>
<dbReference type="Proteomes" id="UP000001542">
    <property type="component" value="Unassembled WGS sequence"/>
</dbReference>
<reference evidence="1" key="1">
    <citation type="submission" date="2006-10" db="EMBL/GenBank/DDBJ databases">
        <authorList>
            <person name="Amadeo P."/>
            <person name="Zhao Q."/>
            <person name="Wortman J."/>
            <person name="Fraser-Liggett C."/>
            <person name="Carlton J."/>
        </authorList>
    </citation>
    <scope>NUCLEOTIDE SEQUENCE</scope>
    <source>
        <strain evidence="1">G3</strain>
    </source>
</reference>
<organism evidence="1 2">
    <name type="scientific">Trichomonas vaginalis (strain ATCC PRA-98 / G3)</name>
    <dbReference type="NCBI Taxonomy" id="412133"/>
    <lineage>
        <taxon>Eukaryota</taxon>
        <taxon>Metamonada</taxon>
        <taxon>Parabasalia</taxon>
        <taxon>Trichomonadida</taxon>
        <taxon>Trichomonadidae</taxon>
        <taxon>Trichomonas</taxon>
    </lineage>
</organism>
<proteinExistence type="predicted"/>
<sequence length="388" mass="45319">MNFQERNQLFLIVQNFFSTNAFTKAPNITEYIQYIDELIKDANQENLYVLDFILNFFGLKDSAEVPDEIYMLIHDITIILEQKQNHITTFSKLISILSRIIDYCSLDPEKLSEIIDFNDLLSKILNFDKQNYSELSISLVKSILNINFQINEELSQFLLILLENFLFSENPDFVISSFEVISMLIDHGFDLDYEYIFHQVLSKLDCPNSAIKISALQVIDNLRENIDLDSNFLISKLLNQYDSIDNKCRVEYLRFIHNCIVYDESTRLFLINSGFVEFLFNNFGNSSINVKEMLLTVLYDLVPVLNYKKIEVLLNFNFLVEILDFIISTSPKFSICMLISSIYGILLPLGKVDFLINFINSYDNSQMIEIMSEEDDYKKFTDILFSLL</sequence>
<dbReference type="VEuPathDB" id="TrichDB:TVAGG3_0173140"/>
<dbReference type="SUPFAM" id="SSF48371">
    <property type="entry name" value="ARM repeat"/>
    <property type="match status" value="1"/>
</dbReference>
<gene>
    <name evidence="1" type="ORF">TVAG_302200</name>
</gene>
<dbReference type="RefSeq" id="XP_001320356.1">
    <property type="nucleotide sequence ID" value="XM_001320321.1"/>
</dbReference>
<protein>
    <submittedName>
        <fullName evidence="1">Uncharacterized protein</fullName>
    </submittedName>
</protein>
<evidence type="ECO:0000313" key="1">
    <source>
        <dbReference type="EMBL" id="EAY08133.1"/>
    </source>
</evidence>
<dbReference type="InterPro" id="IPR011989">
    <property type="entry name" value="ARM-like"/>
</dbReference>
<evidence type="ECO:0000313" key="2">
    <source>
        <dbReference type="Proteomes" id="UP000001542"/>
    </source>
</evidence>
<dbReference type="VEuPathDB" id="TrichDB:TVAG_302200"/>
<dbReference type="AlphaFoldDB" id="A2EGP5"/>
<reference evidence="1" key="2">
    <citation type="journal article" date="2007" name="Science">
        <title>Draft genome sequence of the sexually transmitted pathogen Trichomonas vaginalis.</title>
        <authorList>
            <person name="Carlton J.M."/>
            <person name="Hirt R.P."/>
            <person name="Silva J.C."/>
            <person name="Delcher A.L."/>
            <person name="Schatz M."/>
            <person name="Zhao Q."/>
            <person name="Wortman J.R."/>
            <person name="Bidwell S.L."/>
            <person name="Alsmark U.C.M."/>
            <person name="Besteiro S."/>
            <person name="Sicheritz-Ponten T."/>
            <person name="Noel C.J."/>
            <person name="Dacks J.B."/>
            <person name="Foster P.G."/>
            <person name="Simillion C."/>
            <person name="Van de Peer Y."/>
            <person name="Miranda-Saavedra D."/>
            <person name="Barton G.J."/>
            <person name="Westrop G.D."/>
            <person name="Mueller S."/>
            <person name="Dessi D."/>
            <person name="Fiori P.L."/>
            <person name="Ren Q."/>
            <person name="Paulsen I."/>
            <person name="Zhang H."/>
            <person name="Bastida-Corcuera F.D."/>
            <person name="Simoes-Barbosa A."/>
            <person name="Brown M.T."/>
            <person name="Hayes R.D."/>
            <person name="Mukherjee M."/>
            <person name="Okumura C.Y."/>
            <person name="Schneider R."/>
            <person name="Smith A.J."/>
            <person name="Vanacova S."/>
            <person name="Villalvazo M."/>
            <person name="Haas B.J."/>
            <person name="Pertea M."/>
            <person name="Feldblyum T.V."/>
            <person name="Utterback T.R."/>
            <person name="Shu C.L."/>
            <person name="Osoegawa K."/>
            <person name="de Jong P.J."/>
            <person name="Hrdy I."/>
            <person name="Horvathova L."/>
            <person name="Zubacova Z."/>
            <person name="Dolezal P."/>
            <person name="Malik S.B."/>
            <person name="Logsdon J.M. Jr."/>
            <person name="Henze K."/>
            <person name="Gupta A."/>
            <person name="Wang C.C."/>
            <person name="Dunne R.L."/>
            <person name="Upcroft J.A."/>
            <person name="Upcroft P."/>
            <person name="White O."/>
            <person name="Salzberg S.L."/>
            <person name="Tang P."/>
            <person name="Chiu C.-H."/>
            <person name="Lee Y.-S."/>
            <person name="Embley T.M."/>
            <person name="Coombs G.H."/>
            <person name="Mottram J.C."/>
            <person name="Tachezy J."/>
            <person name="Fraser-Liggett C.M."/>
            <person name="Johnson P.J."/>
        </authorList>
    </citation>
    <scope>NUCLEOTIDE SEQUENCE [LARGE SCALE GENOMIC DNA]</scope>
    <source>
        <strain evidence="1">G3</strain>
    </source>
</reference>
<accession>A2EGP5</accession>